<evidence type="ECO:0000313" key="3">
    <source>
        <dbReference type="Proteomes" id="UP000583387"/>
    </source>
</evidence>
<feature type="domain" description="NAD-dependent epimerase/dehydratase" evidence="1">
    <location>
        <begin position="3"/>
        <end position="224"/>
    </location>
</feature>
<dbReference type="EC" id="5.1.3.26" evidence="2"/>
<keyword evidence="3" id="KW-1185">Reference proteome</keyword>
<dbReference type="Pfam" id="PF01370">
    <property type="entry name" value="Epimerase"/>
    <property type="match status" value="1"/>
</dbReference>
<dbReference type="InterPro" id="IPR050177">
    <property type="entry name" value="Lipid_A_modif_metabolic_enz"/>
</dbReference>
<dbReference type="InterPro" id="IPR036291">
    <property type="entry name" value="NAD(P)-bd_dom_sf"/>
</dbReference>
<dbReference type="EMBL" id="CAJFCI010000077">
    <property type="protein sequence ID" value="CAD5109722.1"/>
    <property type="molecule type" value="Genomic_DNA"/>
</dbReference>
<sequence length="317" mass="34185">MRILLTGGTGFIGSAVARGVDSWTDHELILAGRRAGAVILGVRYIEIGDIGAITDWAPALQQVDVVIHCAARVHVLAESERDPLAAFRVVNVTGTLRLARQAAEQGVRRFVFLSSVKVHGETSAPGRPFRVGDSYAPADAYAISKMEAEQALLALAEETSMEVVIIRPPLVYGPGVGANFRSMMDWLSRGVPLPLGAVHNRRSLLALDNLVDLVLLCVEHPAAAGRVLLASDDEDLSTPELLRRLGRAMGRSARLLPIPPRCLELGATLLGRPALSQRLCGFLQVDISETRELLGWTPPLTVEEALRRTAEAYQAAQ</sequence>
<dbReference type="CDD" id="cd05232">
    <property type="entry name" value="UDP_G4E_4_SDR_e"/>
    <property type="match status" value="1"/>
</dbReference>
<dbReference type="PANTHER" id="PTHR43245:SF58">
    <property type="entry name" value="BLL5923 PROTEIN"/>
    <property type="match status" value="1"/>
</dbReference>
<dbReference type="SUPFAM" id="SSF51735">
    <property type="entry name" value="NAD(P)-binding Rossmann-fold domains"/>
    <property type="match status" value="1"/>
</dbReference>
<evidence type="ECO:0000259" key="1">
    <source>
        <dbReference type="Pfam" id="PF01370"/>
    </source>
</evidence>
<dbReference type="Proteomes" id="UP000583387">
    <property type="component" value="Unassembled WGS sequence"/>
</dbReference>
<organism evidence="2 3">
    <name type="scientific">Zestomonas carbonaria</name>
    <dbReference type="NCBI Taxonomy" id="2762745"/>
    <lineage>
        <taxon>Bacteria</taxon>
        <taxon>Pseudomonadati</taxon>
        <taxon>Pseudomonadota</taxon>
        <taxon>Gammaproteobacteria</taxon>
        <taxon>Pseudomonadales</taxon>
        <taxon>Pseudomonadaceae</taxon>
        <taxon>Zestomonas</taxon>
    </lineage>
</organism>
<dbReference type="InterPro" id="IPR001509">
    <property type="entry name" value="Epimerase_deHydtase"/>
</dbReference>
<evidence type="ECO:0000313" key="2">
    <source>
        <dbReference type="EMBL" id="CAD5109722.1"/>
    </source>
</evidence>
<name>A0A7U7IC32_9GAMM</name>
<protein>
    <submittedName>
        <fullName evidence="2">N-acetyl-alpha-D-glucosaminyl-diphospho-ditrans, octacis-undecaprenol 4-epimerase</fullName>
        <ecNumber evidence="2">5.1.3.26</ecNumber>
    </submittedName>
</protein>
<accession>A0A7U7IC32</accession>
<dbReference type="PANTHER" id="PTHR43245">
    <property type="entry name" value="BIFUNCTIONAL POLYMYXIN RESISTANCE PROTEIN ARNA"/>
    <property type="match status" value="1"/>
</dbReference>
<proteinExistence type="predicted"/>
<dbReference type="RefSeq" id="WP_187673031.1">
    <property type="nucleotide sequence ID" value="NZ_CAJFCI010000077.1"/>
</dbReference>
<comment type="caution">
    <text evidence="2">The sequence shown here is derived from an EMBL/GenBank/DDBJ whole genome shotgun (WGS) entry which is preliminary data.</text>
</comment>
<reference evidence="2 3" key="1">
    <citation type="submission" date="2020-08" db="EMBL/GenBank/DDBJ databases">
        <authorList>
            <person name="Criscuolo A."/>
        </authorList>
    </citation>
    <scope>NUCLEOTIDE SEQUENCE [LARGE SCALE GENOMIC DNA]</scope>
    <source>
        <strain evidence="2">CIP111764</strain>
    </source>
</reference>
<dbReference type="Gene3D" id="3.40.50.720">
    <property type="entry name" value="NAD(P)-binding Rossmann-like Domain"/>
    <property type="match status" value="1"/>
</dbReference>
<keyword evidence="2" id="KW-0413">Isomerase</keyword>
<dbReference type="GO" id="GO:0016853">
    <property type="term" value="F:isomerase activity"/>
    <property type="evidence" value="ECO:0007669"/>
    <property type="project" value="UniProtKB-KW"/>
</dbReference>
<dbReference type="AlphaFoldDB" id="A0A7U7IC32"/>
<gene>
    <name evidence="2" type="primary">gnu</name>
    <name evidence="2" type="ORF">PSEWESI4_04028</name>
</gene>